<feature type="transmembrane region" description="Helical" evidence="1">
    <location>
        <begin position="110"/>
        <end position="129"/>
    </location>
</feature>
<keyword evidence="1" id="KW-0472">Membrane</keyword>
<dbReference type="RefSeq" id="WP_109861100.1">
    <property type="nucleotide sequence ID" value="NZ_CP171102.1"/>
</dbReference>
<gene>
    <name evidence="2" type="ORF">CKY20_11120</name>
</gene>
<evidence type="ECO:0008006" key="4">
    <source>
        <dbReference type="Google" id="ProtNLM"/>
    </source>
</evidence>
<dbReference type="Proteomes" id="UP000265497">
    <property type="component" value="Unassembled WGS sequence"/>
</dbReference>
<dbReference type="EMBL" id="NSDI01000019">
    <property type="protein sequence ID" value="RIY35207.1"/>
    <property type="molecule type" value="Genomic_DNA"/>
</dbReference>
<evidence type="ECO:0000313" key="2">
    <source>
        <dbReference type="EMBL" id="RIY35207.1"/>
    </source>
</evidence>
<protein>
    <recommendedName>
        <fullName evidence="4">TssN family type VI secretion system protein</fullName>
    </recommendedName>
</protein>
<dbReference type="AlphaFoldDB" id="A0A3A1YGP4"/>
<feature type="transmembrane region" description="Helical" evidence="1">
    <location>
        <begin position="135"/>
        <end position="156"/>
    </location>
</feature>
<dbReference type="Pfam" id="PF17555">
    <property type="entry name" value="TssN"/>
    <property type="match status" value="1"/>
</dbReference>
<feature type="transmembrane region" description="Helical" evidence="1">
    <location>
        <begin position="12"/>
        <end position="30"/>
    </location>
</feature>
<comment type="caution">
    <text evidence="2">The sequence shown here is derived from an EMBL/GenBank/DDBJ whole genome shotgun (WGS) entry which is preliminary data.</text>
</comment>
<feature type="transmembrane region" description="Helical" evidence="1">
    <location>
        <begin position="69"/>
        <end position="89"/>
    </location>
</feature>
<evidence type="ECO:0000256" key="1">
    <source>
        <dbReference type="SAM" id="Phobius"/>
    </source>
</evidence>
<keyword evidence="1" id="KW-0812">Transmembrane</keyword>
<sequence length="300" mass="35331">MEFVVIKSFFIKYLLLPLIIILLACTLGYLKKKVNSIKSKTLIIYILVSALCIAVVGFLGFSGNMFNPYWYLIAMLIYLFLGIINVNMLHKYFKNHGKSKTFSIFFESMITLTSMLLGGYLFCYIFDLMSNFEGYAFRASTSILIFIIPLSFYYTYLQFIDIPLAIYDTWTPVLEQKPINFDNVNFNKLRVLNIELHKNINDQSRFRIKAKALDRGVSFADWFYRLVTEYNHRNPDEAIALANVEQHPYSWIFYIKKSFFHKKQYIDFEKDVTENKIMENSVIICKRVTLNQDEEIKLQS</sequence>
<dbReference type="InterPro" id="IPR035177">
    <property type="entry name" value="TssN"/>
</dbReference>
<reference evidence="2 3" key="1">
    <citation type="submission" date="2017-08" db="EMBL/GenBank/DDBJ databases">
        <title>Capnocytophaga canis 17-158 assembly.</title>
        <authorList>
            <person name="Gulvik C.A."/>
        </authorList>
    </citation>
    <scope>NUCLEOTIDE SEQUENCE [LARGE SCALE GENOMIC DNA]</scope>
    <source>
        <strain evidence="2 3">17-158</strain>
    </source>
</reference>
<keyword evidence="1" id="KW-1133">Transmembrane helix</keyword>
<evidence type="ECO:0000313" key="3">
    <source>
        <dbReference type="Proteomes" id="UP000265497"/>
    </source>
</evidence>
<feature type="transmembrane region" description="Helical" evidence="1">
    <location>
        <begin position="42"/>
        <end position="63"/>
    </location>
</feature>
<accession>A0A3A1YGP4</accession>
<name>A0A3A1YGP4_9FLAO</name>
<proteinExistence type="predicted"/>
<dbReference type="PROSITE" id="PS51257">
    <property type="entry name" value="PROKAR_LIPOPROTEIN"/>
    <property type="match status" value="1"/>
</dbReference>
<organism evidence="2 3">
    <name type="scientific">Capnocytophaga canis</name>
    <dbReference type="NCBI Taxonomy" id="1848903"/>
    <lineage>
        <taxon>Bacteria</taxon>
        <taxon>Pseudomonadati</taxon>
        <taxon>Bacteroidota</taxon>
        <taxon>Flavobacteriia</taxon>
        <taxon>Flavobacteriales</taxon>
        <taxon>Flavobacteriaceae</taxon>
        <taxon>Capnocytophaga</taxon>
    </lineage>
</organism>